<protein>
    <submittedName>
        <fullName evidence="1">CLUMA_CG003301, isoform A</fullName>
    </submittedName>
</protein>
<proteinExistence type="predicted"/>
<name>A0A1J1HN90_9DIPT</name>
<sequence>MEQHFNLIAKPLQFQHILVSTYTIAKGLRPLNLLLFMVSFRAPFSYFIFLDALDTQASIKLKINPSEFYLRACSHIHFNHKTATINYCVFEADKLFDSLYLSLVFLFRLQLDNDPQPKCVGVCFETPPPYLHNMKQQYFED</sequence>
<evidence type="ECO:0000313" key="2">
    <source>
        <dbReference type="Proteomes" id="UP000183832"/>
    </source>
</evidence>
<dbReference type="Proteomes" id="UP000183832">
    <property type="component" value="Unassembled WGS sequence"/>
</dbReference>
<organism evidence="1 2">
    <name type="scientific">Clunio marinus</name>
    <dbReference type="NCBI Taxonomy" id="568069"/>
    <lineage>
        <taxon>Eukaryota</taxon>
        <taxon>Metazoa</taxon>
        <taxon>Ecdysozoa</taxon>
        <taxon>Arthropoda</taxon>
        <taxon>Hexapoda</taxon>
        <taxon>Insecta</taxon>
        <taxon>Pterygota</taxon>
        <taxon>Neoptera</taxon>
        <taxon>Endopterygota</taxon>
        <taxon>Diptera</taxon>
        <taxon>Nematocera</taxon>
        <taxon>Chironomoidea</taxon>
        <taxon>Chironomidae</taxon>
        <taxon>Clunio</taxon>
    </lineage>
</organism>
<dbReference type="AlphaFoldDB" id="A0A1J1HN90"/>
<reference evidence="1 2" key="1">
    <citation type="submission" date="2015-04" db="EMBL/GenBank/DDBJ databases">
        <authorList>
            <person name="Syromyatnikov M.Y."/>
            <person name="Popov V.N."/>
        </authorList>
    </citation>
    <scope>NUCLEOTIDE SEQUENCE [LARGE SCALE GENOMIC DNA]</scope>
</reference>
<accession>A0A1J1HN90</accession>
<evidence type="ECO:0000313" key="1">
    <source>
        <dbReference type="EMBL" id="CRK89517.1"/>
    </source>
</evidence>
<dbReference type="EMBL" id="CVRI01000013">
    <property type="protein sequence ID" value="CRK89517.1"/>
    <property type="molecule type" value="Genomic_DNA"/>
</dbReference>
<gene>
    <name evidence="1" type="ORF">CLUMA_CG003301</name>
</gene>
<keyword evidence="2" id="KW-1185">Reference proteome</keyword>